<dbReference type="EMBL" id="GBHO01022666">
    <property type="protein sequence ID" value="JAG20938.1"/>
    <property type="molecule type" value="Transcribed_RNA"/>
</dbReference>
<feature type="region of interest" description="Disordered" evidence="1">
    <location>
        <begin position="244"/>
        <end position="286"/>
    </location>
</feature>
<proteinExistence type="predicted"/>
<feature type="chain" id="PRO_5002053077" evidence="2">
    <location>
        <begin position="20"/>
        <end position="286"/>
    </location>
</feature>
<evidence type="ECO:0000256" key="2">
    <source>
        <dbReference type="SAM" id="SignalP"/>
    </source>
</evidence>
<sequence length="286" mass="31316">MKVVAISLPLLMLASFAGSQEKNIVDDLLMFDTMDSTLGILEKSFGRSITQKLTKAFTDMIHNSRSPIEALTKFIQDLSDEDVDSISGGIISISRGVADILELPGARRQLNFFIRMSPSVIRTAWAFVGGNQFGFGEGDARSERPSKNNAGVEDLMASKENDVASMRTGKESNVNNIADVSGDLLMAGMSLMGSLGSSFFSNTGKGQQKAPDVITNIVTNVIENLLESGALREELFLGLDDHDDDEFDDNMLTNENDDENKLKKKLEEPKKATENPKFTEPDHQDL</sequence>
<reference evidence="3" key="1">
    <citation type="journal article" date="2014" name="PLoS ONE">
        <title>Transcriptome-Based Identification of ABC Transporters in the Western Tarnished Plant Bug Lygus hesperus.</title>
        <authorList>
            <person name="Hull J.J."/>
            <person name="Chaney K."/>
            <person name="Geib S.M."/>
            <person name="Fabrick J.A."/>
            <person name="Brent C.S."/>
            <person name="Walsh D."/>
            <person name="Lavine L.C."/>
        </authorList>
    </citation>
    <scope>NUCLEOTIDE SEQUENCE</scope>
</reference>
<name>A0A0A9XQ19_LYGHE</name>
<evidence type="ECO:0000256" key="1">
    <source>
        <dbReference type="SAM" id="MobiDB-lite"/>
    </source>
</evidence>
<feature type="compositionally biased region" description="Basic and acidic residues" evidence="1">
    <location>
        <begin position="259"/>
        <end position="286"/>
    </location>
</feature>
<protein>
    <submittedName>
        <fullName evidence="3">Heptaprenylglyceryl phosphate synthase</fullName>
    </submittedName>
</protein>
<organism evidence="3">
    <name type="scientific">Lygus hesperus</name>
    <name type="common">Western plant bug</name>
    <dbReference type="NCBI Taxonomy" id="30085"/>
    <lineage>
        <taxon>Eukaryota</taxon>
        <taxon>Metazoa</taxon>
        <taxon>Ecdysozoa</taxon>
        <taxon>Arthropoda</taxon>
        <taxon>Hexapoda</taxon>
        <taxon>Insecta</taxon>
        <taxon>Pterygota</taxon>
        <taxon>Neoptera</taxon>
        <taxon>Paraneoptera</taxon>
        <taxon>Hemiptera</taxon>
        <taxon>Heteroptera</taxon>
        <taxon>Panheteroptera</taxon>
        <taxon>Cimicomorpha</taxon>
        <taxon>Miridae</taxon>
        <taxon>Mirini</taxon>
        <taxon>Lygus</taxon>
    </lineage>
</organism>
<evidence type="ECO:0000313" key="3">
    <source>
        <dbReference type="EMBL" id="JAG20938.1"/>
    </source>
</evidence>
<accession>A0A0A9XQ19</accession>
<feature type="signal peptide" evidence="2">
    <location>
        <begin position="1"/>
        <end position="19"/>
    </location>
</feature>
<keyword evidence="2" id="KW-0732">Signal</keyword>
<dbReference type="AlphaFoldDB" id="A0A0A9XQ19"/>
<reference evidence="3" key="2">
    <citation type="submission" date="2014-07" db="EMBL/GenBank/DDBJ databases">
        <authorList>
            <person name="Hull J."/>
        </authorList>
    </citation>
    <scope>NUCLEOTIDE SEQUENCE</scope>
</reference>
<gene>
    <name evidence="3" type="primary">pcrB</name>
    <name evidence="3" type="ORF">CM83_65525</name>
</gene>